<protein>
    <submittedName>
        <fullName evidence="2">STAS domain-containing protein</fullName>
    </submittedName>
</protein>
<name>A0ABV4C100_9MYCO</name>
<evidence type="ECO:0000313" key="3">
    <source>
        <dbReference type="Proteomes" id="UP001564760"/>
    </source>
</evidence>
<accession>A0ABV4C100</accession>
<proteinExistence type="predicted"/>
<dbReference type="Proteomes" id="UP001564760">
    <property type="component" value="Unassembled WGS sequence"/>
</dbReference>
<evidence type="ECO:0000259" key="1">
    <source>
        <dbReference type="PROSITE" id="PS50801"/>
    </source>
</evidence>
<feature type="domain" description="STAS" evidence="1">
    <location>
        <begin position="31"/>
        <end position="93"/>
    </location>
</feature>
<evidence type="ECO:0000313" key="2">
    <source>
        <dbReference type="EMBL" id="MEY8015903.1"/>
    </source>
</evidence>
<dbReference type="EMBL" id="JBGEDP010000001">
    <property type="protein sequence ID" value="MEY8015903.1"/>
    <property type="molecule type" value="Genomic_DNA"/>
</dbReference>
<dbReference type="SUPFAM" id="SSF52091">
    <property type="entry name" value="SpoIIaa-like"/>
    <property type="match status" value="1"/>
</dbReference>
<reference evidence="2 3" key="1">
    <citation type="submission" date="2024-08" db="EMBL/GenBank/DDBJ databases">
        <title>Mycobacterium servetensis sp. nov., a novel rapid-growing mycobacterial species recovered from a human patient in Zaragoza, Spain.</title>
        <authorList>
            <person name="Tristancho-Baro A.I."/>
            <person name="Buenestado-Serrano S."/>
            <person name="Garcia De Viedma D."/>
            <person name="Milagro-Beamonte A."/>
            <person name="Burillo N."/>
            <person name="Sanz S."/>
            <person name="Lopez-Calleja A.I."/>
            <person name="Penas-Utrilla D."/>
            <person name="Guardingo M."/>
            <person name="Garcia M.J."/>
            <person name="Vinuelas-Bayon J."/>
        </authorList>
    </citation>
    <scope>NUCLEOTIDE SEQUENCE [LARGE SCALE GENOMIC DNA]</scope>
    <source>
        <strain evidence="3">HUMS_12744610</strain>
    </source>
</reference>
<gene>
    <name evidence="2" type="ORF">AB8998_13235</name>
</gene>
<dbReference type="CDD" id="cd07043">
    <property type="entry name" value="STAS_anti-anti-sigma_factors"/>
    <property type="match status" value="1"/>
</dbReference>
<dbReference type="InterPro" id="IPR036513">
    <property type="entry name" value="STAS_dom_sf"/>
</dbReference>
<dbReference type="Pfam" id="PF01740">
    <property type="entry name" value="STAS"/>
    <property type="match status" value="1"/>
</dbReference>
<dbReference type="InterPro" id="IPR002645">
    <property type="entry name" value="STAS_dom"/>
</dbReference>
<comment type="caution">
    <text evidence="2">The sequence shown here is derived from an EMBL/GenBank/DDBJ whole genome shotgun (WGS) entry which is preliminary data.</text>
</comment>
<keyword evidence="3" id="KW-1185">Reference proteome</keyword>
<dbReference type="RefSeq" id="WP_369738344.1">
    <property type="nucleotide sequence ID" value="NZ_JBGEDP010000001.1"/>
</dbReference>
<dbReference type="PROSITE" id="PS50801">
    <property type="entry name" value="STAS"/>
    <property type="match status" value="1"/>
</dbReference>
<sequence>MSGITMNTPPAPSVLPEGGFLSQPWQGHTARLVSRRLRSSVAVISAHGDIDASNADILTEYTLGHLIRCRGLILDLRDVDFFGSQGFSALYRVSVCCLRAGRSWALVPGEAVSRMLRIGDPQGLLPAASTLEAAVVTVQNQPHRPPQPIATRKDLGQSSSCDRTVCLVCGGTQQVRQEQRTLTEAIAKLDGPALTVVDPGFRRCKI</sequence>
<organism evidence="2 3">
    <name type="scientific">Mycobacterium servetii</name>
    <dbReference type="NCBI Taxonomy" id="3237418"/>
    <lineage>
        <taxon>Bacteria</taxon>
        <taxon>Bacillati</taxon>
        <taxon>Actinomycetota</taxon>
        <taxon>Actinomycetes</taxon>
        <taxon>Mycobacteriales</taxon>
        <taxon>Mycobacteriaceae</taxon>
        <taxon>Mycobacterium</taxon>
    </lineage>
</organism>
<dbReference type="Gene3D" id="3.30.750.24">
    <property type="entry name" value="STAS domain"/>
    <property type="match status" value="1"/>
</dbReference>